<dbReference type="Proteomes" id="UP000251341">
    <property type="component" value="Unassembled WGS sequence"/>
</dbReference>
<evidence type="ECO:0000256" key="3">
    <source>
        <dbReference type="ARBA" id="ARBA00021717"/>
    </source>
</evidence>
<feature type="transmembrane region" description="Helical" evidence="10">
    <location>
        <begin position="12"/>
        <end position="33"/>
    </location>
</feature>
<keyword evidence="8 10" id="KW-0975">Bacterial flagellum</keyword>
<feature type="transmembrane region" description="Helical" evidence="10">
    <location>
        <begin position="170"/>
        <end position="203"/>
    </location>
</feature>
<dbReference type="RefSeq" id="WP_108359680.1">
    <property type="nucleotide sequence ID" value="NZ_NESP01000001.1"/>
</dbReference>
<comment type="caution">
    <text evidence="11">The sequence shown here is derived from an EMBL/GenBank/DDBJ whole genome shotgun (WGS) entry which is preliminary data.</text>
</comment>
<accession>A0A315ESM5</accession>
<evidence type="ECO:0000256" key="5">
    <source>
        <dbReference type="ARBA" id="ARBA00022692"/>
    </source>
</evidence>
<proteinExistence type="inferred from homology"/>
<dbReference type="PRINTS" id="PR00953">
    <property type="entry name" value="TYPE3IMRPROT"/>
</dbReference>
<dbReference type="EMBL" id="NESP01000001">
    <property type="protein sequence ID" value="PUE59848.1"/>
    <property type="molecule type" value="Genomic_DNA"/>
</dbReference>
<dbReference type="Pfam" id="PF01311">
    <property type="entry name" value="Bac_export_1"/>
    <property type="match status" value="1"/>
</dbReference>
<evidence type="ECO:0000256" key="7">
    <source>
        <dbReference type="ARBA" id="ARBA00023136"/>
    </source>
</evidence>
<keyword evidence="12" id="KW-1185">Reference proteome</keyword>
<reference evidence="11 12" key="1">
    <citation type="submission" date="2017-04" db="EMBL/GenBank/DDBJ databases">
        <title>Unexpected and diverse lifestyles within the genus Limnohabitans.</title>
        <authorList>
            <person name="Kasalicky V."/>
            <person name="Mehrshad M."/>
            <person name="Andrei S.-A."/>
            <person name="Salcher M."/>
            <person name="Kratochvilova H."/>
            <person name="Simek K."/>
            <person name="Ghai R."/>
        </authorList>
    </citation>
    <scope>NUCLEOTIDE SEQUENCE [LARGE SCALE GENOMIC DNA]</scope>
    <source>
        <strain evidence="11 12">MWH-C5</strain>
    </source>
</reference>
<comment type="subcellular location">
    <subcellularLocation>
        <location evidence="10">Cell membrane</location>
        <topology evidence="10">Multi-pass membrane protein</topology>
    </subcellularLocation>
    <subcellularLocation>
        <location evidence="10">Bacterial flagellum basal body</location>
    </subcellularLocation>
</comment>
<feature type="transmembrane region" description="Helical" evidence="10">
    <location>
        <begin position="122"/>
        <end position="149"/>
    </location>
</feature>
<comment type="function">
    <text evidence="1 10">Role in flagellar biosynthesis.</text>
</comment>
<evidence type="ECO:0000256" key="10">
    <source>
        <dbReference type="RuleBase" id="RU362071"/>
    </source>
</evidence>
<dbReference type="InterPro" id="IPR002010">
    <property type="entry name" value="T3SS_IM_R"/>
</dbReference>
<keyword evidence="4 10" id="KW-1003">Cell membrane</keyword>
<keyword evidence="11" id="KW-0966">Cell projection</keyword>
<evidence type="ECO:0000256" key="6">
    <source>
        <dbReference type="ARBA" id="ARBA00022989"/>
    </source>
</evidence>
<evidence type="ECO:0000256" key="9">
    <source>
        <dbReference type="NCBIfam" id="TIGR01400"/>
    </source>
</evidence>
<dbReference type="PANTHER" id="PTHR30065:SF8">
    <property type="entry name" value="FLAGELLAR BIOSYNTHETIC PROTEIN FLIR"/>
    <property type="match status" value="1"/>
</dbReference>
<name>A0A315ESM5_9BURK</name>
<dbReference type="NCBIfam" id="TIGR01400">
    <property type="entry name" value="fliR"/>
    <property type="match status" value="1"/>
</dbReference>
<protein>
    <recommendedName>
        <fullName evidence="3 9">Flagellar biosynthetic protein FliR</fullName>
    </recommendedName>
</protein>
<gene>
    <name evidence="11" type="ORF">B9Z44_09820</name>
</gene>
<keyword evidence="11" id="KW-0969">Cilium</keyword>
<keyword evidence="6 10" id="KW-1133">Transmembrane helix</keyword>
<keyword evidence="5 10" id="KW-0812">Transmembrane</keyword>
<dbReference type="PANTHER" id="PTHR30065">
    <property type="entry name" value="FLAGELLAR BIOSYNTHETIC PROTEIN FLIR"/>
    <property type="match status" value="1"/>
</dbReference>
<dbReference type="AlphaFoldDB" id="A0A315ESM5"/>
<evidence type="ECO:0000256" key="2">
    <source>
        <dbReference type="ARBA" id="ARBA00009772"/>
    </source>
</evidence>
<feature type="transmembrane region" description="Helical" evidence="10">
    <location>
        <begin position="77"/>
        <end position="102"/>
    </location>
</feature>
<dbReference type="GO" id="GO:0009425">
    <property type="term" value="C:bacterial-type flagellum basal body"/>
    <property type="evidence" value="ECO:0007669"/>
    <property type="project" value="UniProtKB-SubCell"/>
</dbReference>
<evidence type="ECO:0000256" key="8">
    <source>
        <dbReference type="ARBA" id="ARBA00023143"/>
    </source>
</evidence>
<organism evidence="11 12">
    <name type="scientific">Limnohabitans curvus</name>
    <dbReference type="NCBI Taxonomy" id="323423"/>
    <lineage>
        <taxon>Bacteria</taxon>
        <taxon>Pseudomonadati</taxon>
        <taxon>Pseudomonadota</taxon>
        <taxon>Betaproteobacteria</taxon>
        <taxon>Burkholderiales</taxon>
        <taxon>Comamonadaceae</taxon>
        <taxon>Limnohabitans</taxon>
    </lineage>
</organism>
<evidence type="ECO:0000256" key="1">
    <source>
        <dbReference type="ARBA" id="ARBA00002578"/>
    </source>
</evidence>
<sequence>MNASLIEILDKFLVVIWPMLRLSAFLAFTSIFSARAVNMRIRISLAFAMAFFVSQQIEIPKIDPITADGLMEISRQILIGLTMGLVFQVASAALVVAGQAMSGSMGLSMANMVDPNMGSVPVLSQLFNIMGTLIFLGMGGHLIVFGLVMESFKLIPIGQAFFSQDMLGKMINWSAMMFLGALLIALPVMMTLLFINVGLGFVARAAPSLNIFTVGFPALILTGFIVMIFSMGNNVARIDWVWTQAFMMLRSYLGG</sequence>
<dbReference type="GO" id="GO:0044780">
    <property type="term" value="P:bacterial-type flagellum assembly"/>
    <property type="evidence" value="ECO:0007669"/>
    <property type="project" value="UniProtKB-UniRule"/>
</dbReference>
<comment type="similarity">
    <text evidence="2 10">Belongs to the FliR/MopE/SpaR family.</text>
</comment>
<keyword evidence="11" id="KW-0282">Flagellum</keyword>
<keyword evidence="7 10" id="KW-0472">Membrane</keyword>
<dbReference type="InterPro" id="IPR006303">
    <property type="entry name" value="FliR"/>
</dbReference>
<evidence type="ECO:0000313" key="12">
    <source>
        <dbReference type="Proteomes" id="UP000251341"/>
    </source>
</evidence>
<dbReference type="GO" id="GO:0005886">
    <property type="term" value="C:plasma membrane"/>
    <property type="evidence" value="ECO:0007669"/>
    <property type="project" value="UniProtKB-SubCell"/>
</dbReference>
<feature type="transmembrane region" description="Helical" evidence="10">
    <location>
        <begin position="209"/>
        <end position="229"/>
    </location>
</feature>
<evidence type="ECO:0000313" key="11">
    <source>
        <dbReference type="EMBL" id="PUE59848.1"/>
    </source>
</evidence>
<evidence type="ECO:0000256" key="4">
    <source>
        <dbReference type="ARBA" id="ARBA00022475"/>
    </source>
</evidence>
<dbReference type="GO" id="GO:0006605">
    <property type="term" value="P:protein targeting"/>
    <property type="evidence" value="ECO:0007669"/>
    <property type="project" value="UniProtKB-UniRule"/>
</dbReference>